<accession>A0A8S1QPK5</accession>
<reference evidence="2" key="1">
    <citation type="submission" date="2021-01" db="EMBL/GenBank/DDBJ databases">
        <authorList>
            <consortium name="Genoscope - CEA"/>
            <person name="William W."/>
        </authorList>
    </citation>
    <scope>NUCLEOTIDE SEQUENCE</scope>
</reference>
<evidence type="ECO:0000313" key="2">
    <source>
        <dbReference type="EMBL" id="CAD8116735.1"/>
    </source>
</evidence>
<evidence type="ECO:0000256" key="1">
    <source>
        <dbReference type="SAM" id="Phobius"/>
    </source>
</evidence>
<proteinExistence type="predicted"/>
<evidence type="ECO:0000313" key="3">
    <source>
        <dbReference type="Proteomes" id="UP000688137"/>
    </source>
</evidence>
<gene>
    <name evidence="2" type="ORF">PPRIM_AZ9-3.1.T1790003</name>
</gene>
<dbReference type="Proteomes" id="UP000688137">
    <property type="component" value="Unassembled WGS sequence"/>
</dbReference>
<organism evidence="2 3">
    <name type="scientific">Paramecium primaurelia</name>
    <dbReference type="NCBI Taxonomy" id="5886"/>
    <lineage>
        <taxon>Eukaryota</taxon>
        <taxon>Sar</taxon>
        <taxon>Alveolata</taxon>
        <taxon>Ciliophora</taxon>
        <taxon>Intramacronucleata</taxon>
        <taxon>Oligohymenophorea</taxon>
        <taxon>Peniculida</taxon>
        <taxon>Parameciidae</taxon>
        <taxon>Paramecium</taxon>
    </lineage>
</organism>
<dbReference type="EMBL" id="CAJJDM010000188">
    <property type="protein sequence ID" value="CAD8116735.1"/>
    <property type="molecule type" value="Genomic_DNA"/>
</dbReference>
<dbReference type="AlphaFoldDB" id="A0A8S1QPK5"/>
<protein>
    <recommendedName>
        <fullName evidence="4">Transmembrane protein</fullName>
    </recommendedName>
</protein>
<keyword evidence="1" id="KW-0812">Transmembrane</keyword>
<keyword evidence="3" id="KW-1185">Reference proteome</keyword>
<sequence>MIYFTQDHCLWMYYFIIPGLIVIDVMIPLKIVVLSMINQFRIDKIKNQKVLLNEQEMDQIIQESNLNIYSDQFLN</sequence>
<feature type="transmembrane region" description="Helical" evidence="1">
    <location>
        <begin position="12"/>
        <end position="37"/>
    </location>
</feature>
<comment type="caution">
    <text evidence="2">The sequence shown here is derived from an EMBL/GenBank/DDBJ whole genome shotgun (WGS) entry which is preliminary data.</text>
</comment>
<keyword evidence="1" id="KW-0472">Membrane</keyword>
<evidence type="ECO:0008006" key="4">
    <source>
        <dbReference type="Google" id="ProtNLM"/>
    </source>
</evidence>
<name>A0A8S1QPK5_PARPR</name>
<keyword evidence="1" id="KW-1133">Transmembrane helix</keyword>